<dbReference type="HAMAP" id="MF_00178">
    <property type="entry name" value="Lumazine_synth"/>
    <property type="match status" value="1"/>
</dbReference>
<dbReference type="InterPro" id="IPR036467">
    <property type="entry name" value="LS/RS_sf"/>
</dbReference>
<dbReference type="EC" id="2.5.1.78" evidence="3 7"/>
<feature type="binding site" evidence="7">
    <location>
        <begin position="83"/>
        <end position="85"/>
    </location>
    <ligand>
        <name>5-amino-6-(D-ribitylamino)uracil</name>
        <dbReference type="ChEBI" id="CHEBI:15934"/>
    </ligand>
</feature>
<comment type="catalytic activity">
    <reaction evidence="6 7">
        <text>(2S)-2-hydroxy-3-oxobutyl phosphate + 5-amino-6-(D-ribitylamino)uracil = 6,7-dimethyl-8-(1-D-ribityl)lumazine + phosphate + 2 H2O + H(+)</text>
        <dbReference type="Rhea" id="RHEA:26152"/>
        <dbReference type="ChEBI" id="CHEBI:15377"/>
        <dbReference type="ChEBI" id="CHEBI:15378"/>
        <dbReference type="ChEBI" id="CHEBI:15934"/>
        <dbReference type="ChEBI" id="CHEBI:43474"/>
        <dbReference type="ChEBI" id="CHEBI:58201"/>
        <dbReference type="ChEBI" id="CHEBI:58830"/>
        <dbReference type="EC" id="2.5.1.78"/>
    </reaction>
</comment>
<dbReference type="PANTHER" id="PTHR21058:SF0">
    <property type="entry name" value="6,7-DIMETHYL-8-RIBITYLLUMAZINE SYNTHASE"/>
    <property type="match status" value="1"/>
</dbReference>
<feature type="binding site" evidence="7">
    <location>
        <position position="28"/>
    </location>
    <ligand>
        <name>5-amino-6-(D-ribitylamino)uracil</name>
        <dbReference type="ChEBI" id="CHEBI:15934"/>
    </ligand>
</feature>
<feature type="binding site" evidence="7">
    <location>
        <begin position="88"/>
        <end position="89"/>
    </location>
    <ligand>
        <name>(2S)-2-hydroxy-3-oxobutyl phosphate</name>
        <dbReference type="ChEBI" id="CHEBI:58830"/>
    </ligand>
</feature>
<dbReference type="Proteomes" id="UP000708298">
    <property type="component" value="Unassembled WGS sequence"/>
</dbReference>
<sequence length="158" mass="16778">MSTADAVLGDIPELEGALPSVLIITAPYYKQVVDGMAEGARAVLDKIEAEHQTVEIAGAYELPQALRLAAAAERFDGFIVIGCVVKGETDHYDFICRSAMDGILNVALDHKLCLGTALLTVDTIEQAEARSGAEHNKGAEAAIAMLKQVALVHHLGRI</sequence>
<dbReference type="Pfam" id="PF00885">
    <property type="entry name" value="DMRL_synthase"/>
    <property type="match status" value="1"/>
</dbReference>
<accession>A0A963YPG9</accession>
<dbReference type="NCBIfam" id="TIGR00114">
    <property type="entry name" value="lumazine-synth"/>
    <property type="match status" value="1"/>
</dbReference>
<keyword evidence="5 7" id="KW-0808">Transferase</keyword>
<dbReference type="EMBL" id="JAESVB010000001">
    <property type="protein sequence ID" value="MCB8874402.1"/>
    <property type="molecule type" value="Genomic_DNA"/>
</dbReference>
<evidence type="ECO:0000256" key="4">
    <source>
        <dbReference type="ARBA" id="ARBA00022619"/>
    </source>
</evidence>
<comment type="caution">
    <text evidence="8">The sequence shown here is derived from an EMBL/GenBank/DDBJ whole genome shotgun (WGS) entry which is preliminary data.</text>
</comment>
<dbReference type="CDD" id="cd09209">
    <property type="entry name" value="Lumazine_synthase-I"/>
    <property type="match status" value="1"/>
</dbReference>
<evidence type="ECO:0000313" key="8">
    <source>
        <dbReference type="EMBL" id="MCB8874402.1"/>
    </source>
</evidence>
<evidence type="ECO:0000256" key="2">
    <source>
        <dbReference type="ARBA" id="ARBA00007424"/>
    </source>
</evidence>
<dbReference type="RefSeq" id="WP_227320037.1">
    <property type="nucleotide sequence ID" value="NZ_JAESVB010000001.1"/>
</dbReference>
<dbReference type="InterPro" id="IPR002180">
    <property type="entry name" value="LS/RS"/>
</dbReference>
<reference evidence="8" key="1">
    <citation type="journal article" date="2021" name="Microorganisms">
        <title>Acidisoma silvae sp. nov. and Acidisomacellulosilytica sp. nov., Two Acidophilic Bacteria Isolated from Decaying Wood, Hydrolyzing Cellulose and Producing Poly-3-hydroxybutyrate.</title>
        <authorList>
            <person name="Mieszkin S."/>
            <person name="Pouder E."/>
            <person name="Uroz S."/>
            <person name="Simon-Colin C."/>
            <person name="Alain K."/>
        </authorList>
    </citation>
    <scope>NUCLEOTIDE SEQUENCE</scope>
    <source>
        <strain evidence="8">HW T2.11</strain>
    </source>
</reference>
<feature type="binding site" evidence="7">
    <location>
        <begin position="59"/>
        <end position="61"/>
    </location>
    <ligand>
        <name>5-amino-6-(D-ribitylamino)uracil</name>
        <dbReference type="ChEBI" id="CHEBI:15934"/>
    </ligand>
</feature>
<name>A0A963YPG9_9PROT</name>
<dbReference type="PANTHER" id="PTHR21058">
    <property type="entry name" value="6,7-DIMETHYL-8-RIBITYLLUMAZINE SYNTHASE DMRL SYNTHASE LUMAZINE SYNTHASE"/>
    <property type="match status" value="1"/>
</dbReference>
<dbReference type="GO" id="GO:0000906">
    <property type="term" value="F:6,7-dimethyl-8-ribityllumazine synthase activity"/>
    <property type="evidence" value="ECO:0007669"/>
    <property type="project" value="UniProtKB-UniRule"/>
</dbReference>
<comment type="similarity">
    <text evidence="2 7">Belongs to the DMRL synthase family.</text>
</comment>
<evidence type="ECO:0000256" key="6">
    <source>
        <dbReference type="ARBA" id="ARBA00048785"/>
    </source>
</evidence>
<gene>
    <name evidence="7 8" type="primary">ribH</name>
    <name evidence="8" type="ORF">ASILVAE211_04335</name>
</gene>
<dbReference type="InterPro" id="IPR034964">
    <property type="entry name" value="LS"/>
</dbReference>
<proteinExistence type="inferred from homology"/>
<evidence type="ECO:0000313" key="9">
    <source>
        <dbReference type="Proteomes" id="UP000708298"/>
    </source>
</evidence>
<keyword evidence="9" id="KW-1185">Reference proteome</keyword>
<comment type="pathway">
    <text evidence="1 7">Cofactor biosynthesis; riboflavin biosynthesis; riboflavin from 2-hydroxy-3-oxobutyl phosphate and 5-amino-6-(D-ribitylamino)uracil: step 1/2.</text>
</comment>
<evidence type="ECO:0000256" key="7">
    <source>
        <dbReference type="HAMAP-Rule" id="MF_00178"/>
    </source>
</evidence>
<dbReference type="AlphaFoldDB" id="A0A963YPG9"/>
<evidence type="ECO:0000256" key="5">
    <source>
        <dbReference type="ARBA" id="ARBA00022679"/>
    </source>
</evidence>
<keyword evidence="4 7" id="KW-0686">Riboflavin biosynthesis</keyword>
<dbReference type="GO" id="GO:0005829">
    <property type="term" value="C:cytosol"/>
    <property type="evidence" value="ECO:0007669"/>
    <property type="project" value="TreeGrafter"/>
</dbReference>
<organism evidence="8 9">
    <name type="scientific">Acidisoma silvae</name>
    <dbReference type="NCBI Taxonomy" id="2802396"/>
    <lineage>
        <taxon>Bacteria</taxon>
        <taxon>Pseudomonadati</taxon>
        <taxon>Pseudomonadota</taxon>
        <taxon>Alphaproteobacteria</taxon>
        <taxon>Acetobacterales</taxon>
        <taxon>Acidocellaceae</taxon>
        <taxon>Acidisoma</taxon>
    </lineage>
</organism>
<dbReference type="GO" id="GO:0009349">
    <property type="term" value="C:riboflavin synthase complex"/>
    <property type="evidence" value="ECO:0007669"/>
    <property type="project" value="UniProtKB-UniRule"/>
</dbReference>
<dbReference type="SUPFAM" id="SSF52121">
    <property type="entry name" value="Lumazine synthase"/>
    <property type="match status" value="1"/>
</dbReference>
<evidence type="ECO:0000256" key="1">
    <source>
        <dbReference type="ARBA" id="ARBA00004917"/>
    </source>
</evidence>
<comment type="caution">
    <text evidence="7">Lacks conserved residue(s) required for the propagation of feature annotation.</text>
</comment>
<comment type="function">
    <text evidence="7">Catalyzes the formation of 6,7-dimethyl-8-ribityllumazine by condensation of 5-amino-6-(D-ribitylamino)uracil with 3,4-dihydroxy-2-butanone 4-phosphate. This is the penultimate step in the biosynthesis of riboflavin.</text>
</comment>
<evidence type="ECO:0000256" key="3">
    <source>
        <dbReference type="ARBA" id="ARBA00012664"/>
    </source>
</evidence>
<feature type="binding site" evidence="7">
    <location>
        <position position="130"/>
    </location>
    <ligand>
        <name>(2S)-2-hydroxy-3-oxobutyl phosphate</name>
        <dbReference type="ChEBI" id="CHEBI:58830"/>
    </ligand>
</feature>
<dbReference type="GO" id="GO:0009231">
    <property type="term" value="P:riboflavin biosynthetic process"/>
    <property type="evidence" value="ECO:0007669"/>
    <property type="project" value="UniProtKB-UniRule"/>
</dbReference>
<protein>
    <recommendedName>
        <fullName evidence="3 7">6,7-dimethyl-8-ribityllumazine synthase</fullName>
        <shortName evidence="7">DMRL synthase</shortName>
        <shortName evidence="7">LS</shortName>
        <shortName evidence="7">Lumazine synthase</shortName>
        <ecNumber evidence="3 7">2.5.1.78</ecNumber>
    </recommendedName>
</protein>
<feature type="active site" description="Proton donor" evidence="7">
    <location>
        <position position="91"/>
    </location>
</feature>
<dbReference type="Gene3D" id="3.40.50.960">
    <property type="entry name" value="Lumazine/riboflavin synthase"/>
    <property type="match status" value="1"/>
</dbReference>
<reference evidence="8" key="2">
    <citation type="submission" date="2021-01" db="EMBL/GenBank/DDBJ databases">
        <authorList>
            <person name="Mieszkin S."/>
            <person name="Pouder E."/>
            <person name="Alain K."/>
        </authorList>
    </citation>
    <scope>NUCLEOTIDE SEQUENCE</scope>
    <source>
        <strain evidence="8">HW T2.11</strain>
    </source>
</reference>